<dbReference type="EMBL" id="JAEFBJ010000003">
    <property type="protein sequence ID" value="KAG7631095.1"/>
    <property type="molecule type" value="Genomic_DNA"/>
</dbReference>
<protein>
    <recommendedName>
        <fullName evidence="4">Transmembrane protein</fullName>
    </recommendedName>
</protein>
<evidence type="ECO:0000313" key="3">
    <source>
        <dbReference type="Proteomes" id="UP000694251"/>
    </source>
</evidence>
<feature type="chain" id="PRO_5035808888" description="Transmembrane protein" evidence="1">
    <location>
        <begin position="22"/>
        <end position="70"/>
    </location>
</feature>
<gene>
    <name evidence="2" type="ORF">ISN44_As03g013510</name>
</gene>
<evidence type="ECO:0000256" key="1">
    <source>
        <dbReference type="SAM" id="SignalP"/>
    </source>
</evidence>
<dbReference type="AlphaFoldDB" id="A0A8T2F449"/>
<name>A0A8T2F449_ARASU</name>
<evidence type="ECO:0000313" key="2">
    <source>
        <dbReference type="EMBL" id="KAG7631095.1"/>
    </source>
</evidence>
<keyword evidence="3" id="KW-1185">Reference proteome</keyword>
<organism evidence="2 3">
    <name type="scientific">Arabidopsis suecica</name>
    <name type="common">Swedish thale-cress</name>
    <name type="synonym">Cardaminopsis suecica</name>
    <dbReference type="NCBI Taxonomy" id="45249"/>
    <lineage>
        <taxon>Eukaryota</taxon>
        <taxon>Viridiplantae</taxon>
        <taxon>Streptophyta</taxon>
        <taxon>Embryophyta</taxon>
        <taxon>Tracheophyta</taxon>
        <taxon>Spermatophyta</taxon>
        <taxon>Magnoliopsida</taxon>
        <taxon>eudicotyledons</taxon>
        <taxon>Gunneridae</taxon>
        <taxon>Pentapetalae</taxon>
        <taxon>rosids</taxon>
        <taxon>malvids</taxon>
        <taxon>Brassicales</taxon>
        <taxon>Brassicaceae</taxon>
        <taxon>Camelineae</taxon>
        <taxon>Arabidopsis</taxon>
    </lineage>
</organism>
<comment type="caution">
    <text evidence="2">The sequence shown here is derived from an EMBL/GenBank/DDBJ whole genome shotgun (WGS) entry which is preliminary data.</text>
</comment>
<sequence length="70" mass="7918">MSLKFILIALLLLLCITFSNSTVVPFSKNRKIKEEEEEEEGREIGIHKGKKNTVKVSRSPPAKGWICCND</sequence>
<proteinExistence type="predicted"/>
<evidence type="ECO:0008006" key="4">
    <source>
        <dbReference type="Google" id="ProtNLM"/>
    </source>
</evidence>
<keyword evidence="1" id="KW-0732">Signal</keyword>
<feature type="signal peptide" evidence="1">
    <location>
        <begin position="1"/>
        <end position="21"/>
    </location>
</feature>
<accession>A0A8T2F449</accession>
<reference evidence="2 3" key="1">
    <citation type="submission" date="2020-12" db="EMBL/GenBank/DDBJ databases">
        <title>Concerted genomic and epigenomic changes stabilize Arabidopsis allopolyploids.</title>
        <authorList>
            <person name="Chen Z."/>
        </authorList>
    </citation>
    <scope>NUCLEOTIDE SEQUENCE [LARGE SCALE GENOMIC DNA]</scope>
    <source>
        <strain evidence="2">As9502</strain>
        <tissue evidence="2">Leaf</tissue>
    </source>
</reference>
<dbReference type="Proteomes" id="UP000694251">
    <property type="component" value="Chromosome 3"/>
</dbReference>